<evidence type="ECO:0000259" key="1">
    <source>
        <dbReference type="Pfam" id="PF11860"/>
    </source>
</evidence>
<sequence>MATEAASIPDAILSKANAVRLIARSIMKLADFAGPALPVSDDDVRAAAKVLCVTTRHVRAVMAVESRGRGVHPETRRPIILFEPHIFARETKGRFSATHPDISYATWGGKPYPATQGQRYDQLVAAMALDETAALRSASYGLFQIMGFNHRACGHASVQSFVRDMIQGERAQLRCFALFIVANHDMHAALKASDWAGFARRYNGPGFAQHGYDQKLKAAFAQAAA</sequence>
<feature type="domain" description="N-acetylmuramidase" evidence="1">
    <location>
        <begin position="57"/>
        <end position="222"/>
    </location>
</feature>
<dbReference type="InterPro" id="IPR024408">
    <property type="entry name" value="Muramidase"/>
</dbReference>
<dbReference type="Proteomes" id="UP000217311">
    <property type="component" value="Chromosome"/>
</dbReference>
<organism evidence="2 3">
    <name type="scientific">Caulobacter vibrioides</name>
    <name type="common">Caulobacter crescentus</name>
    <dbReference type="NCBI Taxonomy" id="155892"/>
    <lineage>
        <taxon>Bacteria</taxon>
        <taxon>Pseudomonadati</taxon>
        <taxon>Pseudomonadota</taxon>
        <taxon>Alphaproteobacteria</taxon>
        <taxon>Caulobacterales</taxon>
        <taxon>Caulobacteraceae</taxon>
        <taxon>Caulobacter</taxon>
    </lineage>
</organism>
<dbReference type="EMBL" id="CP023315">
    <property type="protein sequence ID" value="ATC34181.1"/>
    <property type="molecule type" value="Genomic_DNA"/>
</dbReference>
<accession>A0A290N0H3</accession>
<proteinExistence type="predicted"/>
<protein>
    <submittedName>
        <fullName evidence="2">DUF3380 domain-containing protein</fullName>
    </submittedName>
</protein>
<name>A0A290N0H3_CAUVI</name>
<dbReference type="Pfam" id="PF11860">
    <property type="entry name" value="Muramidase"/>
    <property type="match status" value="1"/>
</dbReference>
<evidence type="ECO:0000313" key="2">
    <source>
        <dbReference type="EMBL" id="ATC34181.1"/>
    </source>
</evidence>
<dbReference type="AlphaFoldDB" id="A0A290N0H3"/>
<gene>
    <name evidence="2" type="ORF">CA606_18600</name>
</gene>
<evidence type="ECO:0000313" key="3">
    <source>
        <dbReference type="Proteomes" id="UP000217311"/>
    </source>
</evidence>
<reference evidence="3" key="1">
    <citation type="submission" date="2017-09" db="EMBL/GenBank/DDBJ databases">
        <title>Genome evolution observed in wild isolates of Caulobacter crescentus.</title>
        <authorList>
            <person name="Ely B."/>
            <person name="Wilson K."/>
            <person name="Scott D."/>
        </authorList>
    </citation>
    <scope>NUCLEOTIDE SEQUENCE [LARGE SCALE GENOMIC DNA]</scope>
    <source>
        <strain evidence="3">CB13b1a</strain>
    </source>
</reference>